<reference evidence="13" key="2">
    <citation type="submission" date="2025-09" db="UniProtKB">
        <authorList>
            <consortium name="Ensembl"/>
        </authorList>
    </citation>
    <scope>IDENTIFICATION</scope>
</reference>
<evidence type="ECO:0000313" key="13">
    <source>
        <dbReference type="Ensembl" id="ENSACDP00005017681.1"/>
    </source>
</evidence>
<dbReference type="Pfam" id="PF13765">
    <property type="entry name" value="PRY"/>
    <property type="match status" value="1"/>
</dbReference>
<dbReference type="FunFam" id="2.60.120.920:FF:000004">
    <property type="entry name" value="Butyrophilin subfamily 1 member A1"/>
    <property type="match status" value="1"/>
</dbReference>
<dbReference type="GO" id="GO:0005102">
    <property type="term" value="F:signaling receptor binding"/>
    <property type="evidence" value="ECO:0007669"/>
    <property type="project" value="TreeGrafter"/>
</dbReference>
<evidence type="ECO:0000259" key="12">
    <source>
        <dbReference type="PROSITE" id="PS50835"/>
    </source>
</evidence>
<evidence type="ECO:0000313" key="14">
    <source>
        <dbReference type="Proteomes" id="UP000694521"/>
    </source>
</evidence>
<name>A0A8B9EA97_ANSCY</name>
<dbReference type="FunFam" id="2.60.40.10:FF:000088">
    <property type="entry name" value="Butyrophilin subfamily 1 member A1"/>
    <property type="match status" value="1"/>
</dbReference>
<dbReference type="InterPro" id="IPR007110">
    <property type="entry name" value="Ig-like_dom"/>
</dbReference>
<dbReference type="Pfam" id="PF07686">
    <property type="entry name" value="V-set"/>
    <property type="match status" value="1"/>
</dbReference>
<protein>
    <recommendedName>
        <fullName evidence="15">Butyrophilin subfamily 1 member A1-like</fullName>
    </recommendedName>
</protein>
<keyword evidence="14" id="KW-1185">Reference proteome</keyword>
<sequence>MHFLSFFHYFVTCVMMLLIHKPEADGFAVPASSHPVLAAVGGAAVLPCCLHLGASARPSEVSWLRMPRSSLVHHYCEQKGQDKEQTPEYRGRTELLMHRIRQGCMDLRLSAVRPSDEGQYTCVVRSGISDKEARLELKVTAMGSAPHISMENIQGGIRIVCRSSGWYPEPQVLWRDSSHQHIPSETENRSRDARGLFEAQSTLLVMGSTPKDLSCVVRNTYLNEEKETAFQMSDFLQGAYPGVVVPGVILTVFGVIGFIAYLLKIKGWRRFADKLGKANMTLDPDTAHPWLLLSKDGKGVRWGAEWQKRPEGPERFDTWCCVLGYEGFTSGQHTWEVTVDSAKSWGVGLARASLQRKGRIPLSPQEGLWAVVKLDKVFRALTSPECTPLPLTCIPRRIRISLDYEKGQVAFSNADTDVPIFTFLPASFKGERIHLWLWVWDKKSWLRLSP</sequence>
<dbReference type="PROSITE" id="PS50188">
    <property type="entry name" value="B302_SPRY"/>
    <property type="match status" value="1"/>
</dbReference>
<evidence type="ECO:0008006" key="15">
    <source>
        <dbReference type="Google" id="ProtNLM"/>
    </source>
</evidence>
<dbReference type="SUPFAM" id="SSF49899">
    <property type="entry name" value="Concanavalin A-like lectins/glucanases"/>
    <property type="match status" value="1"/>
</dbReference>
<evidence type="ECO:0000256" key="4">
    <source>
        <dbReference type="ARBA" id="ARBA00022729"/>
    </source>
</evidence>
<evidence type="ECO:0000256" key="3">
    <source>
        <dbReference type="ARBA" id="ARBA00022692"/>
    </source>
</evidence>
<dbReference type="GO" id="GO:0009897">
    <property type="term" value="C:external side of plasma membrane"/>
    <property type="evidence" value="ECO:0007669"/>
    <property type="project" value="TreeGrafter"/>
</dbReference>
<dbReference type="FunFam" id="2.60.40.10:FF:000183">
    <property type="entry name" value="Myelin-oligodendrocyte glycoprotein"/>
    <property type="match status" value="1"/>
</dbReference>
<feature type="domain" description="Ig-like" evidence="12">
    <location>
        <begin position="146"/>
        <end position="233"/>
    </location>
</feature>
<dbReference type="InterPro" id="IPR003877">
    <property type="entry name" value="SPRY_dom"/>
</dbReference>
<comment type="subcellular location">
    <subcellularLocation>
        <location evidence="1">Membrane</location>
        <topology evidence="1">Single-pass type I membrane protein</topology>
    </subcellularLocation>
</comment>
<dbReference type="Proteomes" id="UP000694521">
    <property type="component" value="Unplaced"/>
</dbReference>
<keyword evidence="5 9" id="KW-1133">Transmembrane helix</keyword>
<dbReference type="InterPro" id="IPR013106">
    <property type="entry name" value="Ig_V-set"/>
</dbReference>
<dbReference type="AlphaFoldDB" id="A0A8B9EA97"/>
<dbReference type="Gene3D" id="2.60.120.920">
    <property type="match status" value="1"/>
</dbReference>
<dbReference type="PRINTS" id="PR01407">
    <property type="entry name" value="BUTYPHLNCDUF"/>
</dbReference>
<dbReference type="Pfam" id="PF22705">
    <property type="entry name" value="C2-set_3"/>
    <property type="match status" value="1"/>
</dbReference>
<feature type="signal peptide" evidence="10">
    <location>
        <begin position="1"/>
        <end position="26"/>
    </location>
</feature>
<dbReference type="InterPro" id="IPR053896">
    <property type="entry name" value="BTN3A2-like_Ig-C"/>
</dbReference>
<dbReference type="InterPro" id="IPR003599">
    <property type="entry name" value="Ig_sub"/>
</dbReference>
<dbReference type="InterPro" id="IPR013320">
    <property type="entry name" value="ConA-like_dom_sf"/>
</dbReference>
<keyword evidence="3 9" id="KW-0812">Transmembrane</keyword>
<feature type="chain" id="PRO_5034683078" description="Butyrophilin subfamily 1 member A1-like" evidence="10">
    <location>
        <begin position="27"/>
        <end position="450"/>
    </location>
</feature>
<dbReference type="PANTHER" id="PTHR24100">
    <property type="entry name" value="BUTYROPHILIN"/>
    <property type="match status" value="1"/>
</dbReference>
<dbReference type="OrthoDB" id="9986391at2759"/>
<organism evidence="13 14">
    <name type="scientific">Anser cygnoides</name>
    <name type="common">Swan goose</name>
    <dbReference type="NCBI Taxonomy" id="8845"/>
    <lineage>
        <taxon>Eukaryota</taxon>
        <taxon>Metazoa</taxon>
        <taxon>Chordata</taxon>
        <taxon>Craniata</taxon>
        <taxon>Vertebrata</taxon>
        <taxon>Euteleostomi</taxon>
        <taxon>Archelosauria</taxon>
        <taxon>Archosauria</taxon>
        <taxon>Dinosauria</taxon>
        <taxon>Saurischia</taxon>
        <taxon>Theropoda</taxon>
        <taxon>Coelurosauria</taxon>
        <taxon>Aves</taxon>
        <taxon>Neognathae</taxon>
        <taxon>Galloanserae</taxon>
        <taxon>Anseriformes</taxon>
        <taxon>Anatidae</taxon>
        <taxon>Anserinae</taxon>
        <taxon>Anser</taxon>
    </lineage>
</organism>
<evidence type="ECO:0000256" key="1">
    <source>
        <dbReference type="ARBA" id="ARBA00004479"/>
    </source>
</evidence>
<dbReference type="SMART" id="SM00449">
    <property type="entry name" value="SPRY"/>
    <property type="match status" value="1"/>
</dbReference>
<dbReference type="CDD" id="cd12888">
    <property type="entry name" value="SPRY_PRY_TRIM7_like"/>
    <property type="match status" value="1"/>
</dbReference>
<dbReference type="InterPro" id="IPR036179">
    <property type="entry name" value="Ig-like_dom_sf"/>
</dbReference>
<comment type="similarity">
    <text evidence="2">Belongs to the immunoglobulin superfamily. BTN/MOG family.</text>
</comment>
<keyword evidence="4 10" id="KW-0732">Signal</keyword>
<reference evidence="13" key="1">
    <citation type="submission" date="2025-08" db="UniProtKB">
        <authorList>
            <consortium name="Ensembl"/>
        </authorList>
    </citation>
    <scope>IDENTIFICATION</scope>
</reference>
<feature type="domain" description="Ig-like" evidence="12">
    <location>
        <begin position="22"/>
        <end position="140"/>
    </location>
</feature>
<dbReference type="InterPro" id="IPR003879">
    <property type="entry name" value="Butyrophylin_SPRY"/>
</dbReference>
<dbReference type="Pfam" id="PF00622">
    <property type="entry name" value="SPRY"/>
    <property type="match status" value="1"/>
</dbReference>
<evidence type="ECO:0000256" key="7">
    <source>
        <dbReference type="ARBA" id="ARBA00023157"/>
    </source>
</evidence>
<dbReference type="GO" id="GO:0050852">
    <property type="term" value="P:T cell receptor signaling pathway"/>
    <property type="evidence" value="ECO:0007669"/>
    <property type="project" value="TreeGrafter"/>
</dbReference>
<evidence type="ECO:0000256" key="2">
    <source>
        <dbReference type="ARBA" id="ARBA00007591"/>
    </source>
</evidence>
<dbReference type="PROSITE" id="PS50835">
    <property type="entry name" value="IG_LIKE"/>
    <property type="match status" value="2"/>
</dbReference>
<evidence type="ECO:0000259" key="11">
    <source>
        <dbReference type="PROSITE" id="PS50188"/>
    </source>
</evidence>
<dbReference type="PANTHER" id="PTHR24100:SF149">
    <property type="entry name" value="BG-LIKE ANTIGEN 1-RELATED"/>
    <property type="match status" value="1"/>
</dbReference>
<dbReference type="SMART" id="SM00589">
    <property type="entry name" value="PRY"/>
    <property type="match status" value="1"/>
</dbReference>
<dbReference type="SMART" id="SM00409">
    <property type="entry name" value="IG"/>
    <property type="match status" value="1"/>
</dbReference>
<evidence type="ECO:0000256" key="5">
    <source>
        <dbReference type="ARBA" id="ARBA00022989"/>
    </source>
</evidence>
<dbReference type="InterPro" id="IPR050504">
    <property type="entry name" value="IgSF_BTN/MOG"/>
</dbReference>
<feature type="transmembrane region" description="Helical" evidence="9">
    <location>
        <begin position="239"/>
        <end position="263"/>
    </location>
</feature>
<evidence type="ECO:0000256" key="6">
    <source>
        <dbReference type="ARBA" id="ARBA00023136"/>
    </source>
</evidence>
<dbReference type="InterPro" id="IPR013783">
    <property type="entry name" value="Ig-like_fold"/>
</dbReference>
<dbReference type="Gene3D" id="2.60.40.10">
    <property type="entry name" value="Immunoglobulins"/>
    <property type="match status" value="2"/>
</dbReference>
<dbReference type="SMART" id="SM00406">
    <property type="entry name" value="IGv"/>
    <property type="match status" value="1"/>
</dbReference>
<proteinExistence type="inferred from homology"/>
<dbReference type="InterPro" id="IPR043136">
    <property type="entry name" value="B30.2/SPRY_sf"/>
</dbReference>
<dbReference type="SUPFAM" id="SSF48726">
    <property type="entry name" value="Immunoglobulin"/>
    <property type="match status" value="2"/>
</dbReference>
<dbReference type="GO" id="GO:0001817">
    <property type="term" value="P:regulation of cytokine production"/>
    <property type="evidence" value="ECO:0007669"/>
    <property type="project" value="TreeGrafter"/>
</dbReference>
<keyword evidence="8" id="KW-0393">Immunoglobulin domain</keyword>
<keyword evidence="7" id="KW-1015">Disulfide bond</keyword>
<dbReference type="Ensembl" id="ENSACDT00005021224.1">
    <property type="protein sequence ID" value="ENSACDP00005017681.1"/>
    <property type="gene ID" value="ENSACDG00005012876.1"/>
</dbReference>
<feature type="domain" description="B30.2/SPRY" evidence="11">
    <location>
        <begin position="260"/>
        <end position="450"/>
    </location>
</feature>
<evidence type="ECO:0000256" key="10">
    <source>
        <dbReference type="SAM" id="SignalP"/>
    </source>
</evidence>
<evidence type="ECO:0000256" key="8">
    <source>
        <dbReference type="ARBA" id="ARBA00023319"/>
    </source>
</evidence>
<accession>A0A8B9EA97</accession>
<evidence type="ECO:0000256" key="9">
    <source>
        <dbReference type="SAM" id="Phobius"/>
    </source>
</evidence>
<keyword evidence="6 9" id="KW-0472">Membrane</keyword>
<dbReference type="InterPro" id="IPR001870">
    <property type="entry name" value="B30.2/SPRY"/>
</dbReference>
<dbReference type="InterPro" id="IPR006574">
    <property type="entry name" value="PRY"/>
</dbReference>